<keyword evidence="1" id="KW-0378">Hydrolase</keyword>
<protein>
    <submittedName>
        <fullName evidence="2">Alpha/beta-hydrolase</fullName>
    </submittedName>
</protein>
<reference evidence="2" key="1">
    <citation type="journal article" date="2019" name="Environ. Microbiol.">
        <title>Fungal ecological strategies reflected in gene transcription - a case study of two litter decomposers.</title>
        <authorList>
            <person name="Barbi F."/>
            <person name="Kohler A."/>
            <person name="Barry K."/>
            <person name="Baskaran P."/>
            <person name="Daum C."/>
            <person name="Fauchery L."/>
            <person name="Ihrmark K."/>
            <person name="Kuo A."/>
            <person name="LaButti K."/>
            <person name="Lipzen A."/>
            <person name="Morin E."/>
            <person name="Grigoriev I.V."/>
            <person name="Henrissat B."/>
            <person name="Lindahl B."/>
            <person name="Martin F."/>
        </authorList>
    </citation>
    <scope>NUCLEOTIDE SEQUENCE</scope>
    <source>
        <strain evidence="2">JB14</strain>
    </source>
</reference>
<keyword evidence="3" id="KW-1185">Reference proteome</keyword>
<dbReference type="GO" id="GO:0016787">
    <property type="term" value="F:hydrolase activity"/>
    <property type="evidence" value="ECO:0007669"/>
    <property type="project" value="UniProtKB-KW"/>
</dbReference>
<evidence type="ECO:0000256" key="1">
    <source>
        <dbReference type="ARBA" id="ARBA00022801"/>
    </source>
</evidence>
<dbReference type="PANTHER" id="PTHR48081:SF31">
    <property type="entry name" value="STERYL ACETYL HYDROLASE MUG81-RELATED"/>
    <property type="match status" value="1"/>
</dbReference>
<dbReference type="InterPro" id="IPR050300">
    <property type="entry name" value="GDXG_lipolytic_enzyme"/>
</dbReference>
<evidence type="ECO:0000313" key="2">
    <source>
        <dbReference type="EMBL" id="KAE9390901.1"/>
    </source>
</evidence>
<dbReference type="PANTHER" id="PTHR48081">
    <property type="entry name" value="AB HYDROLASE SUPERFAMILY PROTEIN C4A8.06C"/>
    <property type="match status" value="1"/>
</dbReference>
<gene>
    <name evidence="2" type="ORF">BT96DRAFT_980087</name>
</gene>
<dbReference type="Pfam" id="PF10340">
    <property type="entry name" value="Say1_Mug180"/>
    <property type="match status" value="1"/>
</dbReference>
<dbReference type="EMBL" id="ML769642">
    <property type="protein sequence ID" value="KAE9390901.1"/>
    <property type="molecule type" value="Genomic_DNA"/>
</dbReference>
<dbReference type="Gene3D" id="3.40.50.1820">
    <property type="entry name" value="alpha/beta hydrolase"/>
    <property type="match status" value="1"/>
</dbReference>
<evidence type="ECO:0000313" key="3">
    <source>
        <dbReference type="Proteomes" id="UP000799118"/>
    </source>
</evidence>
<proteinExistence type="predicted"/>
<dbReference type="AlphaFoldDB" id="A0A6A4GYQ0"/>
<sequence length="345" mass="38168">MLCGGLSFPLQNKPFKRAIFDASVRFLTSDLSIPQSQSFSKAGVTVYQEWAKEMGFKSEIDELGEEAQLLWVGPKSADRIVLYIPGGGYVSPVTDYMIRFFHRIQQETETKIKGKEVAVVILNYSQYPKVFPTQLIQIVSAINHLFSTGVKASNLSLIADSAGANIVLQLLSHTLHSIPQVPHSLLSTDGLNSLRGICLMSPWVSLNEATPSHFQNDTHDILASKRLDLYVDPIANSQTFLYWGSAYVAKVPTSWRQYVKVNCAPENWFNDIDKLVNRVLITVGGSEVLLDDAVSLREQLVRVHPEVHIDIQAGGLHDDPILDSGANVKTLGRVAQLVIAWLAAE</sequence>
<organism evidence="2 3">
    <name type="scientific">Gymnopus androsaceus JB14</name>
    <dbReference type="NCBI Taxonomy" id="1447944"/>
    <lineage>
        <taxon>Eukaryota</taxon>
        <taxon>Fungi</taxon>
        <taxon>Dikarya</taxon>
        <taxon>Basidiomycota</taxon>
        <taxon>Agaricomycotina</taxon>
        <taxon>Agaricomycetes</taxon>
        <taxon>Agaricomycetidae</taxon>
        <taxon>Agaricales</taxon>
        <taxon>Marasmiineae</taxon>
        <taxon>Omphalotaceae</taxon>
        <taxon>Gymnopus</taxon>
    </lineage>
</organism>
<dbReference type="SUPFAM" id="SSF53474">
    <property type="entry name" value="alpha/beta-Hydrolases"/>
    <property type="match status" value="1"/>
</dbReference>
<dbReference type="InterPro" id="IPR029058">
    <property type="entry name" value="AB_hydrolase_fold"/>
</dbReference>
<dbReference type="InterPro" id="IPR019436">
    <property type="entry name" value="Say1-like"/>
</dbReference>
<accession>A0A6A4GYQ0</accession>
<name>A0A6A4GYQ0_9AGAR</name>
<dbReference type="OrthoDB" id="2152029at2759"/>
<dbReference type="Proteomes" id="UP000799118">
    <property type="component" value="Unassembled WGS sequence"/>
</dbReference>